<feature type="domain" description="Helicase ATP-binding" evidence="1">
    <location>
        <begin position="26"/>
        <end position="169"/>
    </location>
</feature>
<comment type="caution">
    <text evidence="2">The sequence shown here is derived from an EMBL/GenBank/DDBJ whole genome shotgun (WGS) entry which is preliminary data.</text>
</comment>
<dbReference type="RefSeq" id="WP_132545843.1">
    <property type="nucleotide sequence ID" value="NZ_SLWW01000011.1"/>
</dbReference>
<dbReference type="Proteomes" id="UP000295142">
    <property type="component" value="Unassembled WGS sequence"/>
</dbReference>
<dbReference type="PANTHER" id="PTHR47396">
    <property type="entry name" value="TYPE I RESTRICTION ENZYME ECOKI R PROTEIN"/>
    <property type="match status" value="1"/>
</dbReference>
<reference evidence="2 3" key="1">
    <citation type="submission" date="2019-03" db="EMBL/GenBank/DDBJ databases">
        <title>Genomic Encyclopedia of Type Strains, Phase IV (KMG-IV): sequencing the most valuable type-strain genomes for metagenomic binning, comparative biology and taxonomic classification.</title>
        <authorList>
            <person name="Goeker M."/>
        </authorList>
    </citation>
    <scope>NUCLEOTIDE SEQUENCE [LARGE SCALE GENOMIC DNA]</scope>
    <source>
        <strain evidence="2 3">DSM 4868</strain>
    </source>
</reference>
<dbReference type="InterPro" id="IPR050742">
    <property type="entry name" value="Helicase_Restrict-Modif_Enz"/>
</dbReference>
<gene>
    <name evidence="2" type="ORF">EV655_11193</name>
</gene>
<dbReference type="Pfam" id="PF04851">
    <property type="entry name" value="ResIII"/>
    <property type="match status" value="1"/>
</dbReference>
<evidence type="ECO:0000259" key="1">
    <source>
        <dbReference type="PROSITE" id="PS51192"/>
    </source>
</evidence>
<dbReference type="Gene3D" id="3.40.50.300">
    <property type="entry name" value="P-loop containing nucleotide triphosphate hydrolases"/>
    <property type="match status" value="2"/>
</dbReference>
<dbReference type="GO" id="GO:0005829">
    <property type="term" value="C:cytosol"/>
    <property type="evidence" value="ECO:0007669"/>
    <property type="project" value="TreeGrafter"/>
</dbReference>
<sequence length="842" mass="90831">MTTAPFDRMAFRYPWRDYQARVLAELDRHFDDERLHVVAAPGAGKTVLGLEVIRRIGRPTLVLAPSLAIRTQWADRLVQLFLPEGAPADGISCDLARPAPVTIATYQALHQLRDPAPLLAHGFGLVVLDEAHHLRKSWWETLTALLKRLEARTVALTATPPYDVTSEEWRRYAALCGPIDAEISIPELVRSGDLAPHRDLVHLSEARDRPDLDAMARTNARLWTELRCDPDLVAMVAAHPWLTAPRDHLTALLDAPDLFAAMLVYLADAGAPVPPDALHILGLRARDLPRLDPETLRVLCQGCLDRLPARVTALLTETGALYRGRVSLPLVDPESTEQVLRNAPEKFDSIRAIVRLERDDLGDRLRMAILTEHIGHGGLALAARDPGLFGPDRFLAALAGNPLLGRIDAVTLFERLRQEPGTPDRIALATGSVVIVPRGLLSGDGVAPRPLPQDPRFDLVALSGRASEQRVHLVSGLLARGAVHLLIGTRALLGQGWDLPALNTLVLAGNVKSFVGANQARGRVIRRDPADPVKAAHIWHIATRAPGLPGGGPEIAALEDRFGAFLRLSPDGKQIRSGAPALGDPAAVNARSAALARCRADMAGAWQDALETGSAAPRVHHRLATRRTPRALVVRGALARGLPGVGLAAGLAGGWAVLSGQALPGLGVAIASGLALAPASRQAWRLIRHGTLTGSLRETGLALLHAMASTGLLKTPLDAVGIATGRDAAGLAWCSPTGVTLPEEMRFLALLDELLSPIGNPRYLLIAESYLGRVLRAAPYAVPTPFGTHKERATQFLDSWNRHVGPARLVFTRTVEGRRALLRARLTALAEYRHTHQSSFWH</sequence>
<evidence type="ECO:0000313" key="2">
    <source>
        <dbReference type="EMBL" id="TCO70151.1"/>
    </source>
</evidence>
<dbReference type="CDD" id="cd18785">
    <property type="entry name" value="SF2_C"/>
    <property type="match status" value="1"/>
</dbReference>
<dbReference type="GO" id="GO:0003677">
    <property type="term" value="F:DNA binding"/>
    <property type="evidence" value="ECO:0007669"/>
    <property type="project" value="InterPro"/>
</dbReference>
<protein>
    <submittedName>
        <fullName evidence="2">Type III restriction/modification enzyme restriction subunit</fullName>
    </submittedName>
</protein>
<dbReference type="SUPFAM" id="SSF52540">
    <property type="entry name" value="P-loop containing nucleoside triphosphate hydrolases"/>
    <property type="match status" value="2"/>
</dbReference>
<dbReference type="PROSITE" id="PS51192">
    <property type="entry name" value="HELICASE_ATP_BIND_1"/>
    <property type="match status" value="1"/>
</dbReference>
<dbReference type="InterPro" id="IPR006935">
    <property type="entry name" value="Helicase/UvrB_N"/>
</dbReference>
<dbReference type="InterPro" id="IPR027417">
    <property type="entry name" value="P-loop_NTPase"/>
</dbReference>
<organism evidence="2 3">
    <name type="scientific">Rhodovulum euryhalinum</name>
    <dbReference type="NCBI Taxonomy" id="35805"/>
    <lineage>
        <taxon>Bacteria</taxon>
        <taxon>Pseudomonadati</taxon>
        <taxon>Pseudomonadota</taxon>
        <taxon>Alphaproteobacteria</taxon>
        <taxon>Rhodobacterales</taxon>
        <taxon>Paracoccaceae</taxon>
        <taxon>Rhodovulum</taxon>
    </lineage>
</organism>
<dbReference type="InterPro" id="IPR014001">
    <property type="entry name" value="Helicase_ATP-bd"/>
</dbReference>
<name>A0A4R2K9P0_9RHOB</name>
<evidence type="ECO:0000313" key="3">
    <source>
        <dbReference type="Proteomes" id="UP000295142"/>
    </source>
</evidence>
<keyword evidence="3" id="KW-1185">Reference proteome</keyword>
<dbReference type="SMART" id="SM00487">
    <property type="entry name" value="DEXDc"/>
    <property type="match status" value="1"/>
</dbReference>
<dbReference type="GO" id="GO:0005524">
    <property type="term" value="F:ATP binding"/>
    <property type="evidence" value="ECO:0007669"/>
    <property type="project" value="InterPro"/>
</dbReference>
<dbReference type="AlphaFoldDB" id="A0A4R2K9P0"/>
<accession>A0A4R2K9P0</accession>
<dbReference type="PANTHER" id="PTHR47396:SF1">
    <property type="entry name" value="ATP-DEPENDENT HELICASE IRC3-RELATED"/>
    <property type="match status" value="1"/>
</dbReference>
<proteinExistence type="predicted"/>
<dbReference type="EMBL" id="SLWW01000011">
    <property type="protein sequence ID" value="TCO70151.1"/>
    <property type="molecule type" value="Genomic_DNA"/>
</dbReference>
<dbReference type="OrthoDB" id="9758243at2"/>
<dbReference type="GO" id="GO:0016787">
    <property type="term" value="F:hydrolase activity"/>
    <property type="evidence" value="ECO:0007669"/>
    <property type="project" value="InterPro"/>
</dbReference>